<name>A0A162IIR9_9HYPO</name>
<dbReference type="SUPFAM" id="SSF52540">
    <property type="entry name" value="P-loop containing nucleoside triphosphate hydrolases"/>
    <property type="match status" value="1"/>
</dbReference>
<reference evidence="3 4" key="1">
    <citation type="journal article" date="2016" name="Genome Biol. Evol.">
        <title>Divergent and convergent evolution of fungal pathogenicity.</title>
        <authorList>
            <person name="Shang Y."/>
            <person name="Xiao G."/>
            <person name="Zheng P."/>
            <person name="Cen K."/>
            <person name="Zhan S."/>
            <person name="Wang C."/>
        </authorList>
    </citation>
    <scope>NUCLEOTIDE SEQUENCE [LARGE SCALE GENOMIC DNA]</scope>
    <source>
        <strain evidence="3 4">RCEF 2490</strain>
    </source>
</reference>
<dbReference type="EMBL" id="AZGY01000010">
    <property type="protein sequence ID" value="KZZ94852.1"/>
    <property type="molecule type" value="Genomic_DNA"/>
</dbReference>
<accession>A0A162IIR9</accession>
<dbReference type="OrthoDB" id="5342685at2759"/>
<feature type="domain" description="Tr-type G" evidence="2">
    <location>
        <begin position="297"/>
        <end position="553"/>
    </location>
</feature>
<keyword evidence="3" id="KW-0648">Protein biosynthesis</keyword>
<dbReference type="GO" id="GO:0003924">
    <property type="term" value="F:GTPase activity"/>
    <property type="evidence" value="ECO:0007669"/>
    <property type="project" value="InterPro"/>
</dbReference>
<dbReference type="InterPro" id="IPR027417">
    <property type="entry name" value="P-loop_NTPase"/>
</dbReference>
<dbReference type="STRING" id="1081109.A0A162IIR9"/>
<comment type="caution">
    <text evidence="3">The sequence shown here is derived from an EMBL/GenBank/DDBJ whole genome shotgun (WGS) entry which is preliminary data.</text>
</comment>
<dbReference type="InterPro" id="IPR000795">
    <property type="entry name" value="T_Tr_GTP-bd_dom"/>
</dbReference>
<organism evidence="3 4">
    <name type="scientific">Moelleriella libera RCEF 2490</name>
    <dbReference type="NCBI Taxonomy" id="1081109"/>
    <lineage>
        <taxon>Eukaryota</taxon>
        <taxon>Fungi</taxon>
        <taxon>Dikarya</taxon>
        <taxon>Ascomycota</taxon>
        <taxon>Pezizomycotina</taxon>
        <taxon>Sordariomycetes</taxon>
        <taxon>Hypocreomycetidae</taxon>
        <taxon>Hypocreales</taxon>
        <taxon>Clavicipitaceae</taxon>
        <taxon>Moelleriella</taxon>
    </lineage>
</organism>
<keyword evidence="3" id="KW-0251">Elongation factor</keyword>
<protein>
    <submittedName>
        <fullName evidence="3">Elongation factor Tu GTP binding domain-containing protein</fullName>
    </submittedName>
</protein>
<dbReference type="Pfam" id="PF00009">
    <property type="entry name" value="GTP_EFTU"/>
    <property type="match status" value="1"/>
</dbReference>
<sequence length="871" mass="94371">MASIFTYDPNPPRISSPWSLLEDDTATSNPVADCANPGNVSIGGLQKLCSEPQEGPTEYKLHLLLRPRRAYLRTSTYVRPCEPSQPGSTTFKEPPIVSPPASFNQSRQERLKSLTTQLLWRLQQSSPYHASSSKELVVPRILDESLDFDSSTRLEPLVPGLEESRGALYEIGVADDGTLVGLTNDEMRESLKTLRVMAASLGCTVEVVRMISIGDCEWIEATHLTASGSQATYSSAKHDELWVSEALVKPHLGIQRTQSDDCNGLYKATESSATISPHSEQAVESRKSNSSTPQLRVTLTGATTSGKSTLLGTLSTGTLDNGRGKSRLSLLKHRHEMVSGVTSSIAQELVGYRESMILNFSQGNVESWLDIHDRATDGRVVFLSDSGGHPRYRHTVLRGLFSWAPHWSILCVAANSEESGPESQAADSVTFDPASTDVDLDKTYMSLNLKLEIPLIVVITKLDLASRSSLQKSMSKVLAAIKKAGRVPKILQPDQLQHNDLQNIPPSDISKADTLAEVISTAGDHTNFVPILLTSAVKGIGIGLLHAVLSKLPLPPAPTAYDYTGHVLNPERPQCLFYIDDTFTLTNSNRALALELGSAAERGVIVSGYLRFGRLSIGDKVFIGPFASENEELRRLSVGVENRTSPGAQGPSVSQSSSAEVAQASTKMPHSASADPGEWHHVQVVSIRNLRLPVRALEPGQAGSVGVAFEPKRSIGMIRAEMPRVRRGMILALPSSSKRNTDFALQTASSFTALFEQPISLALTPGTFVKLYVASVRTSAKVLRVSQNAECLSTVPRAHEPGADLFGFTPEGNEDDDLSAGQKRWTAEAGFELLHNREWIEVGSKVIILEGSSQDRSGLEGYVGRIIEIVG</sequence>
<dbReference type="Gene3D" id="3.40.50.300">
    <property type="entry name" value="P-loop containing nucleotide triphosphate hydrolases"/>
    <property type="match status" value="1"/>
</dbReference>
<dbReference type="PANTHER" id="PTHR43721">
    <property type="entry name" value="ELONGATION FACTOR TU-RELATED"/>
    <property type="match status" value="1"/>
</dbReference>
<dbReference type="GO" id="GO:0003746">
    <property type="term" value="F:translation elongation factor activity"/>
    <property type="evidence" value="ECO:0007669"/>
    <property type="project" value="UniProtKB-KW"/>
</dbReference>
<dbReference type="PANTHER" id="PTHR43721:SF30">
    <property type="entry name" value="TR-TYPE G DOMAIN-CONTAINING PROTEIN"/>
    <property type="match status" value="1"/>
</dbReference>
<evidence type="ECO:0000259" key="2">
    <source>
        <dbReference type="Pfam" id="PF00009"/>
    </source>
</evidence>
<dbReference type="Proteomes" id="UP000078544">
    <property type="component" value="Unassembled WGS sequence"/>
</dbReference>
<keyword evidence="4" id="KW-1185">Reference proteome</keyword>
<proteinExistence type="predicted"/>
<feature type="region of interest" description="Disordered" evidence="1">
    <location>
        <begin position="642"/>
        <end position="676"/>
    </location>
</feature>
<gene>
    <name evidence="3" type="ORF">AAL_04963</name>
</gene>
<feature type="region of interest" description="Disordered" evidence="1">
    <location>
        <begin position="79"/>
        <end position="106"/>
    </location>
</feature>
<evidence type="ECO:0000313" key="4">
    <source>
        <dbReference type="Proteomes" id="UP000078544"/>
    </source>
</evidence>
<feature type="region of interest" description="Disordered" evidence="1">
    <location>
        <begin position="271"/>
        <end position="295"/>
    </location>
</feature>
<dbReference type="AlphaFoldDB" id="A0A162IIR9"/>
<feature type="compositionally biased region" description="Low complexity" evidence="1">
    <location>
        <begin position="645"/>
        <end position="665"/>
    </location>
</feature>
<evidence type="ECO:0000313" key="3">
    <source>
        <dbReference type="EMBL" id="KZZ94852.1"/>
    </source>
</evidence>
<evidence type="ECO:0000256" key="1">
    <source>
        <dbReference type="SAM" id="MobiDB-lite"/>
    </source>
</evidence>
<dbReference type="GO" id="GO:0005525">
    <property type="term" value="F:GTP binding"/>
    <property type="evidence" value="ECO:0007669"/>
    <property type="project" value="InterPro"/>
</dbReference>
<dbReference type="InterPro" id="IPR050055">
    <property type="entry name" value="EF-Tu_GTPase"/>
</dbReference>